<dbReference type="InterPro" id="IPR036291">
    <property type="entry name" value="NAD(P)-bd_dom_sf"/>
</dbReference>
<gene>
    <name evidence="2" type="ORF">SAMN04488111_2584</name>
</gene>
<dbReference type="PANTHER" id="PTHR48079:SF6">
    <property type="entry name" value="NAD(P)-BINDING DOMAIN-CONTAINING PROTEIN-RELATED"/>
    <property type="match status" value="1"/>
</dbReference>
<dbReference type="InterPro" id="IPR051783">
    <property type="entry name" value="NAD(P)-dependent_oxidoreduct"/>
</dbReference>
<evidence type="ECO:0000313" key="3">
    <source>
        <dbReference type="Proteomes" id="UP000198412"/>
    </source>
</evidence>
<organism evidence="2 3">
    <name type="scientific">Lutibacter flavus</name>
    <dbReference type="NCBI Taxonomy" id="691689"/>
    <lineage>
        <taxon>Bacteria</taxon>
        <taxon>Pseudomonadati</taxon>
        <taxon>Bacteroidota</taxon>
        <taxon>Flavobacteriia</taxon>
        <taxon>Flavobacteriales</taxon>
        <taxon>Flavobacteriaceae</taxon>
        <taxon>Lutibacter</taxon>
    </lineage>
</organism>
<proteinExistence type="predicted"/>
<name>A0A238YIP5_9FLAO</name>
<accession>A0A238YIP5</accession>
<dbReference type="AlphaFoldDB" id="A0A238YIP5"/>
<dbReference type="PANTHER" id="PTHR48079">
    <property type="entry name" value="PROTEIN YEEZ"/>
    <property type="match status" value="1"/>
</dbReference>
<keyword evidence="3" id="KW-1185">Reference proteome</keyword>
<sequence>MKQEISILGCGWLGMPLASSLVKKDFKINGSTTSINKLRTLKKEGVNPYLIDLSNLEKSSSEILNAEILIISVTTKNIDNFKELIQQIEKSTIKKVLFVSSTSVYNNANKTVTEETPTKDCPLKTIEQLFTENTHFKTTVLRFGGLFGYNRKPVNFIPPNREIKNPEGFINFIHRDDCVEIIEQIILKNVWGEVFNACSDSHPKRRDFYTNENHKLGRKTPLFDENSINEYKIVSSEKLKILLNYRFKYSNLLDYKE</sequence>
<dbReference type="GO" id="GO:0050661">
    <property type="term" value="F:NADP binding"/>
    <property type="evidence" value="ECO:0007669"/>
    <property type="project" value="InterPro"/>
</dbReference>
<dbReference type="Pfam" id="PF03446">
    <property type="entry name" value="NAD_binding_2"/>
    <property type="match status" value="1"/>
</dbReference>
<dbReference type="GO" id="GO:0005737">
    <property type="term" value="C:cytoplasm"/>
    <property type="evidence" value="ECO:0007669"/>
    <property type="project" value="TreeGrafter"/>
</dbReference>
<dbReference type="EMBL" id="FZNX01000004">
    <property type="protein sequence ID" value="SNR70483.1"/>
    <property type="molecule type" value="Genomic_DNA"/>
</dbReference>
<evidence type="ECO:0000259" key="1">
    <source>
        <dbReference type="Pfam" id="PF03446"/>
    </source>
</evidence>
<dbReference type="GO" id="GO:0004029">
    <property type="term" value="F:aldehyde dehydrogenase (NAD+) activity"/>
    <property type="evidence" value="ECO:0007669"/>
    <property type="project" value="TreeGrafter"/>
</dbReference>
<feature type="domain" description="6-phosphogluconate dehydrogenase NADP-binding" evidence="1">
    <location>
        <begin position="5"/>
        <end position="119"/>
    </location>
</feature>
<dbReference type="SUPFAM" id="SSF51735">
    <property type="entry name" value="NAD(P)-binding Rossmann-fold domains"/>
    <property type="match status" value="1"/>
</dbReference>
<dbReference type="RefSeq" id="WP_245856966.1">
    <property type="nucleotide sequence ID" value="NZ_FZNX01000004.1"/>
</dbReference>
<evidence type="ECO:0000313" key="2">
    <source>
        <dbReference type="EMBL" id="SNR70483.1"/>
    </source>
</evidence>
<dbReference type="InterPro" id="IPR006115">
    <property type="entry name" value="6PGDH_NADP-bd"/>
</dbReference>
<reference evidence="3" key="1">
    <citation type="submission" date="2017-06" db="EMBL/GenBank/DDBJ databases">
        <authorList>
            <person name="Varghese N."/>
            <person name="Submissions S."/>
        </authorList>
    </citation>
    <scope>NUCLEOTIDE SEQUENCE [LARGE SCALE GENOMIC DNA]</scope>
    <source>
        <strain evidence="3">DSM 27993</strain>
    </source>
</reference>
<dbReference type="Gene3D" id="3.40.50.720">
    <property type="entry name" value="NAD(P)-binding Rossmann-like Domain"/>
    <property type="match status" value="1"/>
</dbReference>
<dbReference type="Proteomes" id="UP000198412">
    <property type="component" value="Unassembled WGS sequence"/>
</dbReference>
<protein>
    <submittedName>
        <fullName evidence="2">Nucleoside-diphosphate-sugar epimerase</fullName>
    </submittedName>
</protein>